<evidence type="ECO:0000313" key="1">
    <source>
        <dbReference type="EMBL" id="KAK7275003.1"/>
    </source>
</evidence>
<organism evidence="1 2">
    <name type="scientific">Crotalaria pallida</name>
    <name type="common">Smooth rattlebox</name>
    <name type="synonym">Crotalaria striata</name>
    <dbReference type="NCBI Taxonomy" id="3830"/>
    <lineage>
        <taxon>Eukaryota</taxon>
        <taxon>Viridiplantae</taxon>
        <taxon>Streptophyta</taxon>
        <taxon>Embryophyta</taxon>
        <taxon>Tracheophyta</taxon>
        <taxon>Spermatophyta</taxon>
        <taxon>Magnoliopsida</taxon>
        <taxon>eudicotyledons</taxon>
        <taxon>Gunneridae</taxon>
        <taxon>Pentapetalae</taxon>
        <taxon>rosids</taxon>
        <taxon>fabids</taxon>
        <taxon>Fabales</taxon>
        <taxon>Fabaceae</taxon>
        <taxon>Papilionoideae</taxon>
        <taxon>50 kb inversion clade</taxon>
        <taxon>genistoids sensu lato</taxon>
        <taxon>core genistoids</taxon>
        <taxon>Crotalarieae</taxon>
        <taxon>Crotalaria</taxon>
    </lineage>
</organism>
<dbReference type="AlphaFoldDB" id="A0AAN9IBR2"/>
<comment type="caution">
    <text evidence="1">The sequence shown here is derived from an EMBL/GenBank/DDBJ whole genome shotgun (WGS) entry which is preliminary data.</text>
</comment>
<accession>A0AAN9IBR2</accession>
<proteinExistence type="predicted"/>
<gene>
    <name evidence="1" type="ORF">RIF29_16109</name>
</gene>
<reference evidence="1 2" key="1">
    <citation type="submission" date="2024-01" db="EMBL/GenBank/DDBJ databases">
        <title>The genomes of 5 underutilized Papilionoideae crops provide insights into root nodulation and disease resistanc.</title>
        <authorList>
            <person name="Yuan L."/>
        </authorList>
    </citation>
    <scope>NUCLEOTIDE SEQUENCE [LARGE SCALE GENOMIC DNA]</scope>
    <source>
        <strain evidence="1">ZHUSHIDOU_FW_LH</strain>
        <tissue evidence="1">Leaf</tissue>
    </source>
</reference>
<evidence type="ECO:0000313" key="2">
    <source>
        <dbReference type="Proteomes" id="UP001372338"/>
    </source>
</evidence>
<sequence>MRDEEGNKKKSSSIANNAKVLLHVRLDHRAKEVQRRWDTSGLQGLPLKLVQGDQNGRNWWRKVVIALMHRKF</sequence>
<keyword evidence="2" id="KW-1185">Reference proteome</keyword>
<dbReference type="EMBL" id="JAYWIO010000003">
    <property type="protein sequence ID" value="KAK7275003.1"/>
    <property type="molecule type" value="Genomic_DNA"/>
</dbReference>
<name>A0AAN9IBR2_CROPI</name>
<dbReference type="Proteomes" id="UP001372338">
    <property type="component" value="Unassembled WGS sequence"/>
</dbReference>
<protein>
    <submittedName>
        <fullName evidence="1">Uncharacterized protein</fullName>
    </submittedName>
</protein>